<dbReference type="Proteomes" id="UP000008064">
    <property type="component" value="Unassembled WGS sequence"/>
</dbReference>
<reference evidence="2" key="1">
    <citation type="submission" date="2011-04" db="EMBL/GenBank/DDBJ databases">
        <title>Evolution of plant cell wall degrading machinery underlies the functional diversity of forest fungi.</title>
        <authorList>
            <consortium name="US DOE Joint Genome Institute (JGI-PGF)"/>
            <person name="Eastwood D.C."/>
            <person name="Floudas D."/>
            <person name="Binder M."/>
            <person name="Majcherczyk A."/>
            <person name="Schneider P."/>
            <person name="Aerts A."/>
            <person name="Asiegbu F.O."/>
            <person name="Baker S.E."/>
            <person name="Barry K."/>
            <person name="Bendiksby M."/>
            <person name="Blumentritt M."/>
            <person name="Coutinho P.M."/>
            <person name="Cullen D."/>
            <person name="Cullen D."/>
            <person name="Gathman A."/>
            <person name="Goodell B."/>
            <person name="Henrissat B."/>
            <person name="Ihrmark K."/>
            <person name="Kauserud H."/>
            <person name="Kohler A."/>
            <person name="LaButti K."/>
            <person name="Lapidus A."/>
            <person name="Lavin J.L."/>
            <person name="Lee Y.-H."/>
            <person name="Lindquist E."/>
            <person name="Lilly W."/>
            <person name="Lucas S."/>
            <person name="Morin E."/>
            <person name="Murat C."/>
            <person name="Oguiza J.A."/>
            <person name="Park J."/>
            <person name="Pisabarro A.G."/>
            <person name="Riley R."/>
            <person name="Rosling A."/>
            <person name="Salamov A."/>
            <person name="Schmidt O."/>
            <person name="Schmutz J."/>
            <person name="Skrede I."/>
            <person name="Stenlid J."/>
            <person name="Wiebenga A."/>
            <person name="Xie X."/>
            <person name="Kues U."/>
            <person name="Hibbett D.S."/>
            <person name="Hoffmeister D."/>
            <person name="Hogberg N."/>
            <person name="Martin F."/>
            <person name="Grigoriev I.V."/>
            <person name="Watkinson S.C."/>
        </authorList>
    </citation>
    <scope>NUCLEOTIDE SEQUENCE</scope>
    <source>
        <strain evidence="2">S7.9</strain>
    </source>
</reference>
<feature type="region of interest" description="Disordered" evidence="1">
    <location>
        <begin position="22"/>
        <end position="45"/>
    </location>
</feature>
<dbReference type="EMBL" id="GL945428">
    <property type="protein sequence ID" value="EGO31063.1"/>
    <property type="molecule type" value="Genomic_DNA"/>
</dbReference>
<accession>F8NG94</accession>
<evidence type="ECO:0000313" key="2">
    <source>
        <dbReference type="EMBL" id="EGO31063.1"/>
    </source>
</evidence>
<dbReference type="HOGENOM" id="CLU_2813994_0_0_1"/>
<protein>
    <submittedName>
        <fullName evidence="2">Uncharacterized protein</fullName>
    </submittedName>
</protein>
<dbReference type="AlphaFoldDB" id="F8NG94"/>
<dbReference type="RefSeq" id="XP_007312947.1">
    <property type="nucleotide sequence ID" value="XM_007312885.1"/>
</dbReference>
<organism>
    <name type="scientific">Serpula lacrymans var. lacrymans (strain S7.9)</name>
    <name type="common">Dry rot fungus</name>
    <dbReference type="NCBI Taxonomy" id="578457"/>
    <lineage>
        <taxon>Eukaryota</taxon>
        <taxon>Fungi</taxon>
        <taxon>Dikarya</taxon>
        <taxon>Basidiomycota</taxon>
        <taxon>Agaricomycotina</taxon>
        <taxon>Agaricomycetes</taxon>
        <taxon>Agaricomycetidae</taxon>
        <taxon>Boletales</taxon>
        <taxon>Coniophorineae</taxon>
        <taxon>Serpulaceae</taxon>
        <taxon>Serpula</taxon>
    </lineage>
</organism>
<evidence type="ECO:0000256" key="1">
    <source>
        <dbReference type="SAM" id="MobiDB-lite"/>
    </source>
</evidence>
<name>F8NG94_SERL9</name>
<dbReference type="GeneID" id="18810654"/>
<sequence>MGTILSKYAAVSAHFLCRAETDAGAGSKKSNAAADGEKNVKRGPKDCPKAKISLLERPINRLHTYYQ</sequence>
<dbReference type="KEGG" id="sla:SERLADRAFT_376633"/>
<gene>
    <name evidence="2" type="ORF">SERLADRAFT_376633</name>
</gene>
<feature type="compositionally biased region" description="Basic and acidic residues" evidence="1">
    <location>
        <begin position="35"/>
        <end position="45"/>
    </location>
</feature>
<feature type="compositionally biased region" description="Low complexity" evidence="1">
    <location>
        <begin position="22"/>
        <end position="34"/>
    </location>
</feature>
<proteinExistence type="predicted"/>